<reference evidence="1 2" key="1">
    <citation type="submission" date="2011-06" db="EMBL/GenBank/DDBJ databases">
        <title>The draft genome of Thiocapsa marina 5811.</title>
        <authorList>
            <consortium name="US DOE Joint Genome Institute (JGI-PGF)"/>
            <person name="Lucas S."/>
            <person name="Han J."/>
            <person name="Cheng J.-F."/>
            <person name="Goodwin L."/>
            <person name="Pitluck S."/>
            <person name="Peters L."/>
            <person name="Land M.L."/>
            <person name="Hauser L."/>
            <person name="Vogl K."/>
            <person name="Liu Z."/>
            <person name="Imhoff J."/>
            <person name="Thiel V."/>
            <person name="Frigaard N.-U."/>
            <person name="Bryant D."/>
            <person name="Woyke T.J."/>
        </authorList>
    </citation>
    <scope>NUCLEOTIDE SEQUENCE [LARGE SCALE GENOMIC DNA]</scope>
    <source>
        <strain evidence="1 2">5811</strain>
    </source>
</reference>
<sequence>MNNADLADPASGPLEALSLAGWRRWLDGHFG</sequence>
<dbReference type="EMBL" id="AFWV01000005">
    <property type="protein sequence ID" value="EGV18969.1"/>
    <property type="molecule type" value="Genomic_DNA"/>
</dbReference>
<proteinExistence type="predicted"/>
<evidence type="ECO:0000313" key="1">
    <source>
        <dbReference type="EMBL" id="EGV18969.1"/>
    </source>
</evidence>
<dbReference type="AlphaFoldDB" id="F9UA21"/>
<name>F9UA21_9GAMM</name>
<gene>
    <name evidence="1" type="ORF">ThimaDRAFT_1773</name>
</gene>
<keyword evidence="2" id="KW-1185">Reference proteome</keyword>
<evidence type="ECO:0000313" key="2">
    <source>
        <dbReference type="Proteomes" id="UP000005459"/>
    </source>
</evidence>
<dbReference type="Proteomes" id="UP000005459">
    <property type="component" value="Unassembled WGS sequence"/>
</dbReference>
<accession>F9UA21</accession>
<organism evidence="1 2">
    <name type="scientific">Thiocapsa marina 5811</name>
    <dbReference type="NCBI Taxonomy" id="768671"/>
    <lineage>
        <taxon>Bacteria</taxon>
        <taxon>Pseudomonadati</taxon>
        <taxon>Pseudomonadota</taxon>
        <taxon>Gammaproteobacteria</taxon>
        <taxon>Chromatiales</taxon>
        <taxon>Chromatiaceae</taxon>
        <taxon>Thiocapsa</taxon>
    </lineage>
</organism>
<protein>
    <submittedName>
        <fullName evidence="1">Uncharacterized protein</fullName>
    </submittedName>
</protein>